<evidence type="ECO:0000313" key="3">
    <source>
        <dbReference type="EMBL" id="MZL69709.1"/>
    </source>
</evidence>
<sequence>MSTISLDKVIAPAFYPIHAAIRKGEAQEVVLAGGRGSLKSSTASLEVWLTLLRRPDCHAVVLRKVGNTLRNSVYAQMMWAADVLGITPYCKATVSPMEIIYTLTGQKVMFFGLDDPGKVKSIKMQRGYVGIVWFEELDQFAGPEEIRNVEQSVLRGGPFSLTLKSFNPPAAARNWANRYVLENKPGKLAHHSTYLTTPTEWLGQRFLDDAAHLENTNPIKYRHEYLGEVVGNGTQVFDNLHLEPISVDQIKHFDRIYNGVDWGWYPDPWAFNRMHYDAGRRVLYIFGEEERQKVRNQETAEIVKKWIDPDEIVTADSAENKSCDDYRAFGVRCREAEKGPGSVAYSMKWLQGLSAICIDPERCPRTAREFAEYEYTTTKDGEPTNEYPDADNHHIDAVRYAMERVWRRRGR</sequence>
<dbReference type="Gene3D" id="3.40.50.300">
    <property type="entry name" value="P-loop containing nucleotide triphosphate hydrolases"/>
    <property type="match status" value="1"/>
</dbReference>
<feature type="domain" description="Phage terminase large subunit N-terminal" evidence="1">
    <location>
        <begin position="29"/>
        <end position="228"/>
    </location>
</feature>
<evidence type="ECO:0000313" key="4">
    <source>
        <dbReference type="Proteomes" id="UP000474718"/>
    </source>
</evidence>
<dbReference type="PANTHER" id="PTHR39184">
    <property type="match status" value="1"/>
</dbReference>
<dbReference type="EMBL" id="WWVX01000005">
    <property type="protein sequence ID" value="MZL69709.1"/>
    <property type="molecule type" value="Genomic_DNA"/>
</dbReference>
<feature type="domain" description="Phage terminase large subunit C-terminal" evidence="2">
    <location>
        <begin position="261"/>
        <end position="403"/>
    </location>
</feature>
<reference evidence="3 4" key="1">
    <citation type="journal article" date="2019" name="Nat. Med.">
        <title>A library of human gut bacterial isolates paired with longitudinal multiomics data enables mechanistic microbiome research.</title>
        <authorList>
            <person name="Poyet M."/>
            <person name="Groussin M."/>
            <person name="Gibbons S.M."/>
            <person name="Avila-Pacheco J."/>
            <person name="Jiang X."/>
            <person name="Kearney S.M."/>
            <person name="Perrotta A.R."/>
            <person name="Berdy B."/>
            <person name="Zhao S."/>
            <person name="Lieberman T.D."/>
            <person name="Swanson P.K."/>
            <person name="Smith M."/>
            <person name="Roesemann S."/>
            <person name="Alexander J.E."/>
            <person name="Rich S.A."/>
            <person name="Livny J."/>
            <person name="Vlamakis H."/>
            <person name="Clish C."/>
            <person name="Bullock K."/>
            <person name="Deik A."/>
            <person name="Scott J."/>
            <person name="Pierce K.A."/>
            <person name="Xavier R.J."/>
            <person name="Alm E.J."/>
        </authorList>
    </citation>
    <scope>NUCLEOTIDE SEQUENCE [LARGE SCALE GENOMIC DNA]</scope>
    <source>
        <strain evidence="3 4">BIOML-A2</strain>
    </source>
</reference>
<evidence type="ECO:0000259" key="2">
    <source>
        <dbReference type="Pfam" id="PF17288"/>
    </source>
</evidence>
<name>A0ABW9WV79_9FIRM</name>
<dbReference type="Proteomes" id="UP000474718">
    <property type="component" value="Unassembled WGS sequence"/>
</dbReference>
<dbReference type="InterPro" id="IPR035413">
    <property type="entry name" value="Terminase_L_C"/>
</dbReference>
<dbReference type="PANTHER" id="PTHR39184:SF1">
    <property type="entry name" value="PBSX PHAGE TERMINASE LARGE SUBUNIT"/>
    <property type="match status" value="1"/>
</dbReference>
<organism evidence="3 4">
    <name type="scientific">Bittarella massiliensis</name>
    <name type="common">ex Durand et al. 2017</name>
    <dbReference type="NCBI Taxonomy" id="1720313"/>
    <lineage>
        <taxon>Bacteria</taxon>
        <taxon>Bacillati</taxon>
        <taxon>Bacillota</taxon>
        <taxon>Clostridia</taxon>
        <taxon>Eubacteriales</taxon>
        <taxon>Oscillospiraceae</taxon>
        <taxon>Bittarella (ex Durand et al. 2017)</taxon>
    </lineage>
</organism>
<evidence type="ECO:0000259" key="1">
    <source>
        <dbReference type="Pfam" id="PF04466"/>
    </source>
</evidence>
<comment type="caution">
    <text evidence="3">The sequence shown here is derived from an EMBL/GenBank/DDBJ whole genome shotgun (WGS) entry which is preliminary data.</text>
</comment>
<protein>
    <submittedName>
        <fullName evidence="3">PBSX family phage terminase large subunit</fullName>
    </submittedName>
</protein>
<dbReference type="InterPro" id="IPR006437">
    <property type="entry name" value="Phage_terminase_lsu"/>
</dbReference>
<keyword evidence="4" id="KW-1185">Reference proteome</keyword>
<dbReference type="Pfam" id="PF04466">
    <property type="entry name" value="Terminase_3"/>
    <property type="match status" value="1"/>
</dbReference>
<dbReference type="InterPro" id="IPR035412">
    <property type="entry name" value="Terminase_L_N"/>
</dbReference>
<dbReference type="NCBIfam" id="TIGR01547">
    <property type="entry name" value="phage_term_2"/>
    <property type="match status" value="1"/>
</dbReference>
<proteinExistence type="predicted"/>
<accession>A0ABW9WV79</accession>
<dbReference type="RefSeq" id="WP_161213444.1">
    <property type="nucleotide sequence ID" value="NZ_WWVX01000005.1"/>
</dbReference>
<dbReference type="InterPro" id="IPR052380">
    <property type="entry name" value="Viral_DNA_packaging_terminase"/>
</dbReference>
<dbReference type="Gene3D" id="3.30.420.280">
    <property type="match status" value="1"/>
</dbReference>
<gene>
    <name evidence="3" type="ORF">GT747_08070</name>
</gene>
<dbReference type="Pfam" id="PF17288">
    <property type="entry name" value="Terminase_3C"/>
    <property type="match status" value="1"/>
</dbReference>
<dbReference type="InterPro" id="IPR027417">
    <property type="entry name" value="P-loop_NTPase"/>
</dbReference>